<keyword evidence="3" id="KW-0433">Leucine-rich repeat</keyword>
<name>A0A2R8ZIQ4_PANPA</name>
<evidence type="ECO:0000313" key="6">
    <source>
        <dbReference type="Proteomes" id="UP000240080"/>
    </source>
</evidence>
<evidence type="ECO:0000256" key="4">
    <source>
        <dbReference type="ARBA" id="ARBA00022737"/>
    </source>
</evidence>
<reference evidence="5 6" key="1">
    <citation type="journal article" date="2012" name="Nature">
        <title>The bonobo genome compared with the chimpanzee and human genomes.</title>
        <authorList>
            <person name="Prufer K."/>
            <person name="Munch K."/>
            <person name="Hellmann I."/>
            <person name="Akagi K."/>
            <person name="Miller J.R."/>
            <person name="Walenz B."/>
            <person name="Koren S."/>
            <person name="Sutton G."/>
            <person name="Kodira C."/>
            <person name="Winer R."/>
            <person name="Knight J.R."/>
            <person name="Mullikin J.C."/>
            <person name="Meader S.J."/>
            <person name="Ponting C.P."/>
            <person name="Lunter G."/>
            <person name="Higashino S."/>
            <person name="Hobolth A."/>
            <person name="Dutheil J."/>
            <person name="Karakoc E."/>
            <person name="Alkan C."/>
            <person name="Sajjadian S."/>
            <person name="Catacchio C.R."/>
            <person name="Ventura M."/>
            <person name="Marques-Bonet T."/>
            <person name="Eichler E.E."/>
            <person name="Andre C."/>
            <person name="Atencia R."/>
            <person name="Mugisha L."/>
            <person name="Junhold J."/>
            <person name="Patterson N."/>
            <person name="Siebauer M."/>
            <person name="Good J.M."/>
            <person name="Fischer A."/>
            <person name="Ptak S.E."/>
            <person name="Lachmann M."/>
            <person name="Symer D.E."/>
            <person name="Mailund T."/>
            <person name="Schierup M.H."/>
            <person name="Andres A.M."/>
            <person name="Kelso J."/>
            <person name="Paabo S."/>
        </authorList>
    </citation>
    <scope>NUCLEOTIDE SEQUENCE [LARGE SCALE GENOMIC DNA]</scope>
</reference>
<dbReference type="Gene3D" id="3.80.10.10">
    <property type="entry name" value="Ribonuclease Inhibitor"/>
    <property type="match status" value="1"/>
</dbReference>
<dbReference type="PANTHER" id="PTHR14224:SF95">
    <property type="entry name" value="MELANOMA ANTIGEN PREFERENTIALLY EXPRESSED IN TUMORS-LIKE"/>
    <property type="match status" value="1"/>
</dbReference>
<dbReference type="GO" id="GO:0043066">
    <property type="term" value="P:negative regulation of apoptotic process"/>
    <property type="evidence" value="ECO:0007669"/>
    <property type="project" value="InterPro"/>
</dbReference>
<reference evidence="5" key="2">
    <citation type="submission" date="2025-08" db="UniProtKB">
        <authorList>
            <consortium name="Ensembl"/>
        </authorList>
    </citation>
    <scope>IDENTIFICATION</scope>
</reference>
<dbReference type="GO" id="GO:0045892">
    <property type="term" value="P:negative regulation of DNA-templated transcription"/>
    <property type="evidence" value="ECO:0007669"/>
    <property type="project" value="InterPro"/>
</dbReference>
<protein>
    <recommendedName>
        <fullName evidence="2">Leucine-rich repeat-containing protein 14</fullName>
    </recommendedName>
</protein>
<accession>A0A2R8ZIQ4</accession>
<dbReference type="Bgee" id="ENSPPAG00000015577">
    <property type="expression patterns" value="Expressed in testis and 1 other cell type or tissue"/>
</dbReference>
<dbReference type="Ensembl" id="ENSPPAT00000017049.1">
    <property type="protein sequence ID" value="ENSPPAP00000003695.1"/>
    <property type="gene ID" value="ENSPPAG00000015577.1"/>
</dbReference>
<evidence type="ECO:0000313" key="5">
    <source>
        <dbReference type="Ensembl" id="ENSPPAP00000003695.1"/>
    </source>
</evidence>
<dbReference type="EMBL" id="AJFE02022804">
    <property type="status" value="NOT_ANNOTATED_CDS"/>
    <property type="molecule type" value="Genomic_DNA"/>
</dbReference>
<keyword evidence="6" id="KW-1185">Reference proteome</keyword>
<dbReference type="OMA" id="RADMQWR"/>
<dbReference type="SUPFAM" id="SSF52047">
    <property type="entry name" value="RNI-like"/>
    <property type="match status" value="1"/>
</dbReference>
<evidence type="ECO:0000256" key="1">
    <source>
        <dbReference type="ARBA" id="ARBA00009552"/>
    </source>
</evidence>
<dbReference type="PIRSF" id="PIRSF038286">
    <property type="entry name" value="PRAME"/>
    <property type="match status" value="1"/>
</dbReference>
<comment type="similarity">
    <text evidence="1">Belongs to the PRAME family. LRRC14 subfamily.</text>
</comment>
<dbReference type="AlphaFoldDB" id="A0A2R8ZIQ4"/>
<dbReference type="InterPro" id="IPR050694">
    <property type="entry name" value="LRRC14/PRAME"/>
</dbReference>
<reference evidence="5" key="3">
    <citation type="submission" date="2025-09" db="UniProtKB">
        <authorList>
            <consortium name="Ensembl"/>
        </authorList>
    </citation>
    <scope>IDENTIFICATION</scope>
</reference>
<dbReference type="PROSITE" id="PS51450">
    <property type="entry name" value="LRR"/>
    <property type="match status" value="1"/>
</dbReference>
<evidence type="ECO:0000256" key="3">
    <source>
        <dbReference type="ARBA" id="ARBA00022614"/>
    </source>
</evidence>
<organism evidence="5 6">
    <name type="scientific">Pan paniscus</name>
    <name type="common">Pygmy chimpanzee</name>
    <name type="synonym">Bonobo</name>
    <dbReference type="NCBI Taxonomy" id="9597"/>
    <lineage>
        <taxon>Eukaryota</taxon>
        <taxon>Metazoa</taxon>
        <taxon>Chordata</taxon>
        <taxon>Craniata</taxon>
        <taxon>Vertebrata</taxon>
        <taxon>Euteleostomi</taxon>
        <taxon>Mammalia</taxon>
        <taxon>Eutheria</taxon>
        <taxon>Euarchontoglires</taxon>
        <taxon>Primates</taxon>
        <taxon>Haplorrhini</taxon>
        <taxon>Catarrhini</taxon>
        <taxon>Hominidae</taxon>
        <taxon>Pan</taxon>
    </lineage>
</organism>
<dbReference type="GeneTree" id="ENSGT01030000234531"/>
<sequence>MEVNHPAPLSLLELAAHSLLSNEASVPLVLEQLTVNLFPPLLTAAFAKGHRKALKALVQAWPFRFLRLGSLIVQWPNQDSLQAVVDGLEAFSAHRACPRKSELRMLDFTLDSEQVLYCGKGASEALAKFPFWLPSAVKAEMPQATARPKPAKNTKKGRKQPWEAVEIHIDLFLRGFFKLDKFLSDLLTKVEQSHGALHLCCRKLHIEKMAVDSLLRILKTLRLDFIQELEVFYWCRDFLVLAEPNLSAIQLGRIFNLRSLKLFYYKWAFSSWVRQPSSYFFSQLTMLGHLRKLHLSHSYLVGKLHYILSCLWVPLHSLEICNCKLLDTDITYLSRSHHTTCLKKLDLSINDLSYMIPGPLGTLLRAVSGTLQHLDLKHCWLKDAHLSALLPALCRCSHLSSLSLSDNPISSACLLSLLKHTMGLMELKQVLYPIPVDCCIYLHGVCRGPVNEDKLCQLQAEIQKQLQAMQQADMQWSPSTVFAYAAGAV</sequence>
<dbReference type="FunFam" id="3.80.10.10:FF:000743">
    <property type="entry name" value="Uncharacterized protein"/>
    <property type="match status" value="1"/>
</dbReference>
<dbReference type="Proteomes" id="UP000240080">
    <property type="component" value="Chromosome 22"/>
</dbReference>
<dbReference type="GO" id="GO:0005737">
    <property type="term" value="C:cytoplasm"/>
    <property type="evidence" value="ECO:0007669"/>
    <property type="project" value="TreeGrafter"/>
</dbReference>
<dbReference type="InterPro" id="IPR026271">
    <property type="entry name" value="PRAME"/>
</dbReference>
<dbReference type="GO" id="GO:0045596">
    <property type="term" value="P:negative regulation of cell differentiation"/>
    <property type="evidence" value="ECO:0007669"/>
    <property type="project" value="InterPro"/>
</dbReference>
<dbReference type="GO" id="GO:0008284">
    <property type="term" value="P:positive regulation of cell population proliferation"/>
    <property type="evidence" value="ECO:0007669"/>
    <property type="project" value="InterPro"/>
</dbReference>
<keyword evidence="4" id="KW-0677">Repeat</keyword>
<proteinExistence type="inferred from homology"/>
<dbReference type="InterPro" id="IPR032675">
    <property type="entry name" value="LRR_dom_sf"/>
</dbReference>
<evidence type="ECO:0000256" key="2">
    <source>
        <dbReference type="ARBA" id="ARBA00014228"/>
    </source>
</evidence>
<dbReference type="PANTHER" id="PTHR14224">
    <property type="entry name" value="SIMILAR TO PREFERENTIALLY EXPRESSED ANTIGEN IN MELANOMA-LIKE 3"/>
    <property type="match status" value="1"/>
</dbReference>
<dbReference type="InterPro" id="IPR001611">
    <property type="entry name" value="Leu-rich_rpt"/>
</dbReference>